<protein>
    <recommendedName>
        <fullName evidence="4">Polyketide antibiotic transporter</fullName>
    </recommendedName>
</protein>
<feature type="transmembrane region" description="Helical" evidence="1">
    <location>
        <begin position="361"/>
        <end position="382"/>
    </location>
</feature>
<organism evidence="2 3">
    <name type="scientific">Paractinoplanes hotanensis</name>
    <dbReference type="NCBI Taxonomy" id="2906497"/>
    <lineage>
        <taxon>Bacteria</taxon>
        <taxon>Bacillati</taxon>
        <taxon>Actinomycetota</taxon>
        <taxon>Actinomycetes</taxon>
        <taxon>Micromonosporales</taxon>
        <taxon>Micromonosporaceae</taxon>
        <taxon>Paractinoplanes</taxon>
    </lineage>
</organism>
<evidence type="ECO:0000313" key="2">
    <source>
        <dbReference type="EMBL" id="MCM4078958.1"/>
    </source>
</evidence>
<dbReference type="RefSeq" id="WP_251798850.1">
    <property type="nucleotide sequence ID" value="NZ_JAMQOL010000018.1"/>
</dbReference>
<feature type="transmembrane region" description="Helical" evidence="1">
    <location>
        <begin position="473"/>
        <end position="496"/>
    </location>
</feature>
<feature type="transmembrane region" description="Helical" evidence="1">
    <location>
        <begin position="171"/>
        <end position="193"/>
    </location>
</feature>
<proteinExistence type="predicted"/>
<reference evidence="2 3" key="1">
    <citation type="submission" date="2022-06" db="EMBL/GenBank/DDBJ databases">
        <title>Actinoplanes abujensis sp. nov., isolated from Nigerian arid soil.</title>
        <authorList>
            <person name="Ding P."/>
        </authorList>
    </citation>
    <scope>NUCLEOTIDE SEQUENCE [LARGE SCALE GENOMIC DNA]</scope>
    <source>
        <strain evidence="3">TRM88002</strain>
    </source>
</reference>
<accession>A0ABT0XYT8</accession>
<keyword evidence="1" id="KW-0472">Membrane</keyword>
<feature type="transmembrane region" description="Helical" evidence="1">
    <location>
        <begin position="446"/>
        <end position="466"/>
    </location>
</feature>
<evidence type="ECO:0008006" key="4">
    <source>
        <dbReference type="Google" id="ProtNLM"/>
    </source>
</evidence>
<keyword evidence="1" id="KW-1133">Transmembrane helix</keyword>
<comment type="caution">
    <text evidence="2">The sequence shown here is derived from an EMBL/GenBank/DDBJ whole genome shotgun (WGS) entry which is preliminary data.</text>
</comment>
<feature type="transmembrane region" description="Helical" evidence="1">
    <location>
        <begin position="249"/>
        <end position="270"/>
    </location>
</feature>
<feature type="transmembrane region" description="Helical" evidence="1">
    <location>
        <begin position="92"/>
        <end position="110"/>
    </location>
</feature>
<feature type="transmembrane region" description="Helical" evidence="1">
    <location>
        <begin position="37"/>
        <end position="56"/>
    </location>
</feature>
<evidence type="ECO:0000256" key="1">
    <source>
        <dbReference type="SAM" id="Phobius"/>
    </source>
</evidence>
<name>A0ABT0XYT8_9ACTN</name>
<feature type="transmembrane region" description="Helical" evidence="1">
    <location>
        <begin position="205"/>
        <end position="229"/>
    </location>
</feature>
<gene>
    <name evidence="2" type="ORF">LXN57_15400</name>
</gene>
<dbReference type="Proteomes" id="UP001523216">
    <property type="component" value="Unassembled WGS sequence"/>
</dbReference>
<evidence type="ECO:0000313" key="3">
    <source>
        <dbReference type="Proteomes" id="UP001523216"/>
    </source>
</evidence>
<feature type="transmembrane region" description="Helical" evidence="1">
    <location>
        <begin position="516"/>
        <end position="537"/>
    </location>
</feature>
<keyword evidence="3" id="KW-1185">Reference proteome</keyword>
<keyword evidence="1" id="KW-0812">Transmembrane</keyword>
<feature type="transmembrane region" description="Helical" evidence="1">
    <location>
        <begin position="403"/>
        <end position="426"/>
    </location>
</feature>
<feature type="transmembrane region" description="Helical" evidence="1">
    <location>
        <begin position="308"/>
        <end position="334"/>
    </location>
</feature>
<sequence length="544" mass="54876">MTTATTPATASRPGVFPTPGKAVSRLALRQLRGSGPIVLGFCALMPALVAGTYAGVMADPAAAGSIEKLAGNPAIRTLFGEPVALDQAGGFTVWRVGTFVAVLLAAWSVLATTRITRGEEEAGRWEVLLSGRLVLRSVVARHLAAAMTIAVAAGCAVSAVLLLAGTDPAGAAVHGAGIGLTGVFFIAVAGIAAQVFPARATATGAAVAVLGGGLLARMIGDGLTDWGWLRWLSPFGLLALSEPYAQNRVLPLLILLAAGTLLGVAALAVAGHRDVRGGLVAASSGRRPRLRLLTTVEGFATRRTLRPLLGWALGIGAYYLLIGFTAVSITGFLADNPALAGEAANAGFASLGVVEGFTATLFALLAMPVGGFVAVRVSAFVAAEANRQLTLLTAQPVSRLRLFAAELATAGGGALTLLTVAGAATWTGITATGGDLRPSAALAGAWNTLPIVLLCLGAAALAAGWFPRFASVIGGLPATGGFLLLVIADSIGAPGWVREISPFAHLAAVPLTTADWAATLTMTGLAVVLIAAGALGYQRRDLRG</sequence>
<dbReference type="EMBL" id="JAMQOL010000018">
    <property type="protein sequence ID" value="MCM4078958.1"/>
    <property type="molecule type" value="Genomic_DNA"/>
</dbReference>
<feature type="transmembrane region" description="Helical" evidence="1">
    <location>
        <begin position="143"/>
        <end position="165"/>
    </location>
</feature>